<feature type="domain" description="VLRF1" evidence="12">
    <location>
        <begin position="40"/>
        <end position="184"/>
    </location>
</feature>
<sequence>MIQTLDQSPEDPSHSISLAAPTKAGPKQLRRVRRLSLLRRKEKHLVILLTSAAAALCIWEDGQLVRHKVITAYTVRAKQGKSQLNHMRGKTGGGLSVGGSLRMQETARLFIRVNEKLTEWADALEGCGALFHSGPIRAWNEVFSCRDVPCPLDRRDPRWVRVGLSTQKPRLKELQRICYILSHGAMGPID</sequence>
<dbReference type="InterPro" id="IPR041175">
    <property type="entry name" value="VLRF1/Vms1"/>
</dbReference>
<dbReference type="InterPro" id="IPR047139">
    <property type="entry name" value="ANKZ1/VMS1"/>
</dbReference>
<evidence type="ECO:0000256" key="11">
    <source>
        <dbReference type="SAM" id="MobiDB-lite"/>
    </source>
</evidence>
<feature type="active site" evidence="10">
    <location>
        <position position="83"/>
    </location>
</feature>
<dbReference type="GO" id="GO:0016787">
    <property type="term" value="F:hydrolase activity"/>
    <property type="evidence" value="ECO:0007669"/>
    <property type="project" value="UniProtKB-KW"/>
</dbReference>
<evidence type="ECO:0000256" key="3">
    <source>
        <dbReference type="ARBA" id="ARBA00022490"/>
    </source>
</evidence>
<dbReference type="GO" id="GO:0005737">
    <property type="term" value="C:cytoplasm"/>
    <property type="evidence" value="ECO:0007669"/>
    <property type="project" value="UniProtKB-SubCell"/>
</dbReference>
<feature type="region of interest" description="Disordered" evidence="11">
    <location>
        <begin position="1"/>
        <end position="25"/>
    </location>
</feature>
<dbReference type="PANTHER" id="PTHR16036:SF2">
    <property type="entry name" value="TRNA ENDONUCLEASE ANKZF1"/>
    <property type="match status" value="1"/>
</dbReference>
<keyword evidence="4 10" id="KW-0540">Nuclease</keyword>
<comment type="domain">
    <text evidence="10">The VLRF1 domain mediates binding to the 60S ribosomal subunit.</text>
</comment>
<keyword evidence="3 10" id="KW-0963">Cytoplasm</keyword>
<dbReference type="PROSITE" id="PS52044">
    <property type="entry name" value="VLRF1"/>
    <property type="match status" value="1"/>
</dbReference>
<keyword evidence="8" id="KW-0040">ANK repeat</keyword>
<dbReference type="OrthoDB" id="2020645at2759"/>
<keyword evidence="6 10" id="KW-0255">Endonuclease</keyword>
<dbReference type="AlphaFoldDB" id="A0A1Y1IC80"/>
<gene>
    <name evidence="13" type="ORF">KFL_004400030</name>
</gene>
<evidence type="ECO:0000256" key="8">
    <source>
        <dbReference type="ARBA" id="ARBA00023043"/>
    </source>
</evidence>
<keyword evidence="7 10" id="KW-0378">Hydrolase</keyword>
<accession>A0A1Y1IC80</accession>
<keyword evidence="9" id="KW-0175">Coiled coil</keyword>
<evidence type="ECO:0000313" key="14">
    <source>
        <dbReference type="Proteomes" id="UP000054558"/>
    </source>
</evidence>
<dbReference type="Pfam" id="PF18826">
    <property type="entry name" value="bVLRF1"/>
    <property type="match status" value="1"/>
</dbReference>
<evidence type="ECO:0000256" key="9">
    <source>
        <dbReference type="ARBA" id="ARBA00023054"/>
    </source>
</evidence>
<keyword evidence="5" id="KW-0677">Repeat</keyword>
<evidence type="ECO:0000256" key="5">
    <source>
        <dbReference type="ARBA" id="ARBA00022737"/>
    </source>
</evidence>
<protein>
    <recommendedName>
        <fullName evidence="12">VLRF1 domain-containing protein</fullName>
    </recommendedName>
</protein>
<comment type="similarity">
    <text evidence="2 10">Belongs to the ANKZF1/VMS1 family.</text>
</comment>
<comment type="subcellular location">
    <subcellularLocation>
        <location evidence="1">Cytoplasm</location>
    </subcellularLocation>
</comment>
<evidence type="ECO:0000256" key="7">
    <source>
        <dbReference type="ARBA" id="ARBA00022801"/>
    </source>
</evidence>
<evidence type="ECO:0000256" key="2">
    <source>
        <dbReference type="ARBA" id="ARBA00009262"/>
    </source>
</evidence>
<dbReference type="STRING" id="105231.A0A1Y1IC80"/>
<evidence type="ECO:0000313" key="13">
    <source>
        <dbReference type="EMBL" id="GAQ88565.1"/>
    </source>
</evidence>
<evidence type="ECO:0000256" key="10">
    <source>
        <dbReference type="PROSITE-ProRule" id="PRU01389"/>
    </source>
</evidence>
<proteinExistence type="inferred from homology"/>
<evidence type="ECO:0000256" key="6">
    <source>
        <dbReference type="ARBA" id="ARBA00022759"/>
    </source>
</evidence>
<dbReference type="EMBL" id="DF237389">
    <property type="protein sequence ID" value="GAQ88565.1"/>
    <property type="molecule type" value="Genomic_DNA"/>
</dbReference>
<evidence type="ECO:0000256" key="1">
    <source>
        <dbReference type="ARBA" id="ARBA00004496"/>
    </source>
</evidence>
<dbReference type="GO" id="GO:0004519">
    <property type="term" value="F:endonuclease activity"/>
    <property type="evidence" value="ECO:0007669"/>
    <property type="project" value="UniProtKB-KW"/>
</dbReference>
<dbReference type="PANTHER" id="PTHR16036">
    <property type="entry name" value="ANKYRIN REPEAT AND ZINC FINGER DOMAIN-CONTAINING PROTEIN 1"/>
    <property type="match status" value="1"/>
</dbReference>
<reference evidence="13 14" key="1">
    <citation type="journal article" date="2014" name="Nat. Commun.">
        <title>Klebsormidium flaccidum genome reveals primary factors for plant terrestrial adaptation.</title>
        <authorList>
            <person name="Hori K."/>
            <person name="Maruyama F."/>
            <person name="Fujisawa T."/>
            <person name="Togashi T."/>
            <person name="Yamamoto N."/>
            <person name="Seo M."/>
            <person name="Sato S."/>
            <person name="Yamada T."/>
            <person name="Mori H."/>
            <person name="Tajima N."/>
            <person name="Moriyama T."/>
            <person name="Ikeuchi M."/>
            <person name="Watanabe M."/>
            <person name="Wada H."/>
            <person name="Kobayashi K."/>
            <person name="Saito M."/>
            <person name="Masuda T."/>
            <person name="Sasaki-Sekimoto Y."/>
            <person name="Mashiguchi K."/>
            <person name="Awai K."/>
            <person name="Shimojima M."/>
            <person name="Masuda S."/>
            <person name="Iwai M."/>
            <person name="Nobusawa T."/>
            <person name="Narise T."/>
            <person name="Kondo S."/>
            <person name="Saito H."/>
            <person name="Sato R."/>
            <person name="Murakawa M."/>
            <person name="Ihara Y."/>
            <person name="Oshima-Yamada Y."/>
            <person name="Ohtaka K."/>
            <person name="Satoh M."/>
            <person name="Sonobe K."/>
            <person name="Ishii M."/>
            <person name="Ohtani R."/>
            <person name="Kanamori-Sato M."/>
            <person name="Honoki R."/>
            <person name="Miyazaki D."/>
            <person name="Mochizuki H."/>
            <person name="Umetsu J."/>
            <person name="Higashi K."/>
            <person name="Shibata D."/>
            <person name="Kamiya Y."/>
            <person name="Sato N."/>
            <person name="Nakamura Y."/>
            <person name="Tabata S."/>
            <person name="Ida S."/>
            <person name="Kurokawa K."/>
            <person name="Ohta H."/>
        </authorList>
    </citation>
    <scope>NUCLEOTIDE SEQUENCE [LARGE SCALE GENOMIC DNA]</scope>
    <source>
        <strain evidence="13 14">NIES-2285</strain>
    </source>
</reference>
<name>A0A1Y1IC80_KLENI</name>
<keyword evidence="14" id="KW-1185">Reference proteome</keyword>
<dbReference type="Proteomes" id="UP000054558">
    <property type="component" value="Unassembled WGS sequence"/>
</dbReference>
<organism evidence="13 14">
    <name type="scientific">Klebsormidium nitens</name>
    <name type="common">Green alga</name>
    <name type="synonym">Ulothrix nitens</name>
    <dbReference type="NCBI Taxonomy" id="105231"/>
    <lineage>
        <taxon>Eukaryota</taxon>
        <taxon>Viridiplantae</taxon>
        <taxon>Streptophyta</taxon>
        <taxon>Klebsormidiophyceae</taxon>
        <taxon>Klebsormidiales</taxon>
        <taxon>Klebsormidiaceae</taxon>
        <taxon>Klebsormidium</taxon>
    </lineage>
</organism>
<evidence type="ECO:0000256" key="4">
    <source>
        <dbReference type="ARBA" id="ARBA00022722"/>
    </source>
</evidence>
<evidence type="ECO:0000259" key="12">
    <source>
        <dbReference type="PROSITE" id="PS52044"/>
    </source>
</evidence>